<evidence type="ECO:0000256" key="6">
    <source>
        <dbReference type="ARBA" id="ARBA00022771"/>
    </source>
</evidence>
<keyword evidence="8" id="KW-0862">Zinc</keyword>
<dbReference type="InterPro" id="IPR049730">
    <property type="entry name" value="SNF2/RAD54-like_C"/>
</dbReference>
<feature type="domain" description="PHD-type" evidence="14">
    <location>
        <begin position="541"/>
        <end position="590"/>
    </location>
</feature>
<dbReference type="Gene3D" id="3.40.50.10810">
    <property type="entry name" value="Tandem AAA-ATPase domain"/>
    <property type="match status" value="1"/>
</dbReference>
<feature type="region of interest" description="Disordered" evidence="13">
    <location>
        <begin position="1413"/>
        <end position="1502"/>
    </location>
</feature>
<feature type="compositionally biased region" description="Polar residues" evidence="13">
    <location>
        <begin position="2175"/>
        <end position="2202"/>
    </location>
</feature>
<feature type="coiled-coil region" evidence="12">
    <location>
        <begin position="2245"/>
        <end position="2283"/>
    </location>
</feature>
<dbReference type="GO" id="GO:0140658">
    <property type="term" value="F:ATP-dependent chromatin remodeler activity"/>
    <property type="evidence" value="ECO:0007669"/>
    <property type="project" value="TreeGrafter"/>
</dbReference>
<feature type="compositionally biased region" description="Basic and acidic residues" evidence="13">
    <location>
        <begin position="1754"/>
        <end position="1772"/>
    </location>
</feature>
<evidence type="ECO:0000313" key="17">
    <source>
        <dbReference type="EMBL" id="KAH7433727.1"/>
    </source>
</evidence>
<keyword evidence="10" id="KW-0539">Nucleus</keyword>
<dbReference type="InterPro" id="IPR019786">
    <property type="entry name" value="Zinc_finger_PHD-type_CS"/>
</dbReference>
<dbReference type="PROSITE" id="PS51194">
    <property type="entry name" value="HELICASE_CTER"/>
    <property type="match status" value="1"/>
</dbReference>
<feature type="region of interest" description="Disordered" evidence="13">
    <location>
        <begin position="1642"/>
        <end position="1781"/>
    </location>
</feature>
<dbReference type="Pfam" id="PF00271">
    <property type="entry name" value="Helicase_C"/>
    <property type="match status" value="1"/>
</dbReference>
<keyword evidence="6 11" id="KW-0863">Zinc-finger</keyword>
<name>A0A8T2UCP2_CERRI</name>
<keyword evidence="18" id="KW-1185">Reference proteome</keyword>
<gene>
    <name evidence="17" type="ORF">KP509_07G083100</name>
</gene>
<dbReference type="SUPFAM" id="SSF52540">
    <property type="entry name" value="P-loop containing nucleoside triphosphate hydrolases"/>
    <property type="match status" value="2"/>
</dbReference>
<dbReference type="Proteomes" id="UP000825935">
    <property type="component" value="Chromosome 7"/>
</dbReference>
<feature type="domain" description="Helicase ATP-binding" evidence="15">
    <location>
        <begin position="829"/>
        <end position="997"/>
    </location>
</feature>
<feature type="region of interest" description="Disordered" evidence="13">
    <location>
        <begin position="113"/>
        <end position="133"/>
    </location>
</feature>
<feature type="region of interest" description="Disordered" evidence="13">
    <location>
        <begin position="24"/>
        <end position="101"/>
    </location>
</feature>
<proteinExistence type="predicted"/>
<evidence type="ECO:0000256" key="8">
    <source>
        <dbReference type="ARBA" id="ARBA00022833"/>
    </source>
</evidence>
<dbReference type="Pfam" id="PF00628">
    <property type="entry name" value="PHD"/>
    <property type="match status" value="1"/>
</dbReference>
<dbReference type="GO" id="GO:0005524">
    <property type="term" value="F:ATP binding"/>
    <property type="evidence" value="ECO:0007669"/>
    <property type="project" value="UniProtKB-KW"/>
</dbReference>
<dbReference type="PROSITE" id="PS50016">
    <property type="entry name" value="ZF_PHD_2"/>
    <property type="match status" value="1"/>
</dbReference>
<dbReference type="InterPro" id="IPR000953">
    <property type="entry name" value="Chromo/chromo_shadow_dom"/>
</dbReference>
<feature type="region of interest" description="Disordered" evidence="13">
    <location>
        <begin position="229"/>
        <end position="295"/>
    </location>
</feature>
<protein>
    <submittedName>
        <fullName evidence="17">Uncharacterized protein</fullName>
    </submittedName>
</protein>
<dbReference type="InterPro" id="IPR019787">
    <property type="entry name" value="Znf_PHD-finger"/>
</dbReference>
<dbReference type="GO" id="GO:0000785">
    <property type="term" value="C:chromatin"/>
    <property type="evidence" value="ECO:0007669"/>
    <property type="project" value="TreeGrafter"/>
</dbReference>
<dbReference type="OrthoDB" id="885191at2759"/>
<dbReference type="Gene3D" id="3.30.40.10">
    <property type="entry name" value="Zinc/RING finger domain, C3HC4 (zinc finger)"/>
    <property type="match status" value="1"/>
</dbReference>
<feature type="compositionally biased region" description="Polar residues" evidence="13">
    <location>
        <begin position="2603"/>
        <end position="2622"/>
    </location>
</feature>
<dbReference type="PANTHER" id="PTHR45623">
    <property type="entry name" value="CHROMODOMAIN-HELICASE-DNA-BINDING PROTEIN 3-RELATED-RELATED"/>
    <property type="match status" value="1"/>
</dbReference>
<feature type="compositionally biased region" description="Polar residues" evidence="13">
    <location>
        <begin position="1443"/>
        <end position="1453"/>
    </location>
</feature>
<feature type="compositionally biased region" description="Polar residues" evidence="13">
    <location>
        <begin position="2210"/>
        <end position="2233"/>
    </location>
</feature>
<feature type="compositionally biased region" description="Polar residues" evidence="13">
    <location>
        <begin position="2382"/>
        <end position="2410"/>
    </location>
</feature>
<evidence type="ECO:0000259" key="15">
    <source>
        <dbReference type="PROSITE" id="PS51192"/>
    </source>
</evidence>
<evidence type="ECO:0000256" key="11">
    <source>
        <dbReference type="PROSITE-ProRule" id="PRU00146"/>
    </source>
</evidence>
<dbReference type="InterPro" id="IPR011011">
    <property type="entry name" value="Znf_FYVE_PHD"/>
</dbReference>
<dbReference type="CDD" id="cd15532">
    <property type="entry name" value="PHD2_CHD_II"/>
    <property type="match status" value="1"/>
</dbReference>
<dbReference type="InterPro" id="IPR001965">
    <property type="entry name" value="Znf_PHD"/>
</dbReference>
<evidence type="ECO:0000313" key="18">
    <source>
        <dbReference type="Proteomes" id="UP000825935"/>
    </source>
</evidence>
<dbReference type="InterPro" id="IPR013083">
    <property type="entry name" value="Znf_RING/FYVE/PHD"/>
</dbReference>
<organism evidence="17 18">
    <name type="scientific">Ceratopteris richardii</name>
    <name type="common">Triangle waterfern</name>
    <dbReference type="NCBI Taxonomy" id="49495"/>
    <lineage>
        <taxon>Eukaryota</taxon>
        <taxon>Viridiplantae</taxon>
        <taxon>Streptophyta</taxon>
        <taxon>Embryophyta</taxon>
        <taxon>Tracheophyta</taxon>
        <taxon>Polypodiopsida</taxon>
        <taxon>Polypodiidae</taxon>
        <taxon>Polypodiales</taxon>
        <taxon>Pteridineae</taxon>
        <taxon>Pteridaceae</taxon>
        <taxon>Parkerioideae</taxon>
        <taxon>Ceratopteris</taxon>
    </lineage>
</organism>
<feature type="compositionally biased region" description="Polar residues" evidence="13">
    <location>
        <begin position="249"/>
        <end position="264"/>
    </location>
</feature>
<dbReference type="GO" id="GO:0005634">
    <property type="term" value="C:nucleus"/>
    <property type="evidence" value="ECO:0007669"/>
    <property type="project" value="UniProtKB-SubCell"/>
</dbReference>
<evidence type="ECO:0000256" key="10">
    <source>
        <dbReference type="ARBA" id="ARBA00023242"/>
    </source>
</evidence>
<dbReference type="InterPro" id="IPR000330">
    <property type="entry name" value="SNF2_N"/>
</dbReference>
<feature type="compositionally biased region" description="Polar residues" evidence="13">
    <location>
        <begin position="1485"/>
        <end position="1498"/>
    </location>
</feature>
<feature type="region of interest" description="Disordered" evidence="13">
    <location>
        <begin position="2045"/>
        <end position="2073"/>
    </location>
</feature>
<dbReference type="SUPFAM" id="SSF54160">
    <property type="entry name" value="Chromo domain-like"/>
    <property type="match status" value="2"/>
</dbReference>
<feature type="region of interest" description="Disordered" evidence="13">
    <location>
        <begin position="1940"/>
        <end position="1965"/>
    </location>
</feature>
<dbReference type="SMART" id="SM00298">
    <property type="entry name" value="CHROMO"/>
    <property type="match status" value="2"/>
</dbReference>
<dbReference type="Pfam" id="PF25029">
    <property type="entry name" value="MOM1"/>
    <property type="match status" value="1"/>
</dbReference>
<evidence type="ECO:0000259" key="14">
    <source>
        <dbReference type="PROSITE" id="PS50016"/>
    </source>
</evidence>
<feature type="compositionally biased region" description="Basic and acidic residues" evidence="13">
    <location>
        <begin position="2623"/>
        <end position="2633"/>
    </location>
</feature>
<feature type="region of interest" description="Disordered" evidence="13">
    <location>
        <begin position="412"/>
        <end position="447"/>
    </location>
</feature>
<dbReference type="InterPro" id="IPR038718">
    <property type="entry name" value="SNF2-like_sf"/>
</dbReference>
<dbReference type="SUPFAM" id="SSF57903">
    <property type="entry name" value="FYVE/PHD zinc finger"/>
    <property type="match status" value="1"/>
</dbReference>
<feature type="domain" description="Helicase C-terminal" evidence="16">
    <location>
        <begin position="1116"/>
        <end position="1279"/>
    </location>
</feature>
<dbReference type="GO" id="GO:0008270">
    <property type="term" value="F:zinc ion binding"/>
    <property type="evidence" value="ECO:0007669"/>
    <property type="project" value="UniProtKB-KW"/>
</dbReference>
<dbReference type="InterPro" id="IPR001650">
    <property type="entry name" value="Helicase_C-like"/>
</dbReference>
<sequence>MGGHVQAQSQSVYLLQGWNGDEEEEIDIESSGESDYEGFHSIKKHGNKSDVGLSGAEQEHQTISHATRGLVESSGLRNGIGKERLSNSQQGNSNSGKRLDARRFRNHFASKFVTSKKSNGSKGNQQGVTGSTCVGNSVGSSDIQPCERDALQQAGRDAVQSRSVEIDQSKGKHLQQAGPNAWKASLAESDEEAVMLHVNLEVEQEKDLELPCNGTGTFTNNETFQVFTRKRKQASEASTPVRMNEKESNQTGNSVDTETVAEGSSSKDLEDKSNTLPESAKLCNIHGRSKRSRKLNRQTDYIPWSDFGRISSKKSEFHKSEMCSSKVPQPEMETKQARSKCAPEVTIENSVGSFSRETRVSAHHSSSEDMIQADHNDHKVTGSSHSISIVEKEQQSQVLTVKSTLAVQPSIDKQEVHGNISPLSSTVEENDKHHDDEVDGPDMHDRTVSICDTLNGVKDSEKAGSSNRNDVVHSNMKISQQDIENHCDPRAHEQRICGKEVHLRKEPDLPLKEVTESVPHSPCDEIDGLESTLAVAKDDHDSVCHKCRREGKLICCDGKGCKVTYHIDCLDPPLRDVPPNDWYCPLCAYKRIFGGMHLVSKGIESIWNVKVPNHSVGDGIMQTKAGVVKQAEVQHDMPNHHTASIHSIQSSQINSTNSFSTEKLYFVKYKGVAHAHNLWIGESQVSKEAPKLLATFKKQVEQGKVPLWDPEWSRPFRIIGRRETMLARISDVFPGHNDGGAMDRCVEWCVKWTNLDYDACTWEPTDKPPLNNAFSKRLIEEYEMRSAKLTLQRSSKERCGVKAACNPKGLLANMDADQQSLSQAIDKLMTFWQKQTNSVAINEVHQDRMKLAVCFLFHLLEKVQVPKPCLVVVSPTLLGEWKAVFRKWIPSINMVVYAGSKEARRIIQRYEFYNEEGLCVVEIILTSFDSLNLEMEALKDLSFEALVVDEFQRLKGNKASKSVTQFKTSYRLLLLSEPIKHTAEDFRYLLQHVSGEKDVTSHDDSVSLVQLRTLVSRHIVQEAKQELCSPREYWIPVRMTSFQLEQYCRLLVEKYELLTRGKRGDIVSSPQELLLRIRECCNHPFLVKPGYQESLTNMSAKQLLEFGIAASGKLKLLDIMLSEAKSSNKRVLILTQVNLRAGKVSQMDVLDDFMRQQFGSDSYERLDGGVDKSKKAAAVQRFNALNSKCFVFLLDRRASGSSLKLNSVDCIVIFDSDWNPQTDIQALLRMYTIPDLERMMICRLYCTQTIEERVLVSARRHHGLDSNHHNFTTTLCQKLLRWGAPRNFEILDSLSQDKSKEKSNDEILYSPEVISLFLKKGDFKSTDELCADNGLWKTALFPRRGNQYNKGIPLYGETDDEITGEDRVSAAEFWTELLKDRQIEAVDVQGRELRTRKKVQYQEDNFDTINTLQAAGDEEEESRRKRRRVADSDDLSTPGKVGRSTSMERTPTSGVEGDNYIVPGENVGGLHAGQSLDGVDKGAPQQPSSNNIRTSQAPSAVEKGNARNMSNFRMQHGEPESSENGAMNEPATGVKSSQQQVLLNMKADLDKLCHALQFQADTVGHVDQLLFSVGNYFKLPKEKSLLHAVELSLCWLAAEQQHYSIDRRATLSLAERCFGVQLDKIDTVHAKLEELWKKRLQQGVQQPQIARGQEVTRLQSGDHDQDSRPQSQEPPRDPQMARAQEVACVQGGDHDRDTRPQSQEPARDPQMARGQGVTRLQGGDHDRDTRPQSQEPARDPQMERGQEVTPLQGGEHDRDIRPQSQEPPRDQLPDSSCSMQGSHLIGQEPLVQRDLQLPKEAPTMPLTSAQHHRSTSSSEPCPSATASEDQISKNQTQVPGVVQEAVLPEASTDAQRVSLSQRSDRLNTVINAQKNQIAALDMAERMCKQRLRQHFDASISKCSRSNLEKSKLVSGLKSAFSQLGYCFKALRSNLIKQQYEERGRENRSANAQLGRESATEDLQRKDVDLSEEGILSCLPQGLRVAIETGNFDSAHTTADVDWTTICLPYAGSSLVIPPLCNQAHSSSDTHTVSLNMTTGISTTVSPCQSGAGLQDSQMPTMSNLQQQRHHQLGQAQDILLQQQRQSTAIAKDPAYSQGILSSSTPHSQQQAHQQHMSSQRPSSPVPVQQQSRLISTQRPTSPVPVHQPEGLSQNTVLTQPAQLVQEVQQSQYLQRGPSFQSRTGHQQSEIGQTSAVSGTPNVPLNLHRTALTTSHAVSRAPQSGQPRSNQQYHNDPLAQEYLRLRKEQEKLKSSHESEKERIKAQFMKELEILSKKYEVMLQEEESCYTQKASSIESNLKKVEMNRRLAEVFRLKSAQENSAATSIATGQDPRSVSVQGQNNPPFMVLRMPLTSAAAPSVQASPLYERSPRVHPQLVGTMANQSRYSQGPTSSTASPISSQALNLSSHTSVPVGEPRSVSGTSAPSSHIEPMRISALPSTSTIISAQRLSVPISNAVPNVTTGNSGTMSDHHGLNMAAISSYIRGASNHGNGTAGTSTSNFQAYVNSNTPLVFTSSTTHNSTLIPGVRALASFQQDSSRPSLGFSETSGNAGERPNCDPVNRGRPNSPMSNNEVLQANSNRCVISPPANQVVSNLETFNAMASQSRSPHSLALSSLGSVQSRHSNEGQDHRSSDVICLSDDD</sequence>
<dbReference type="InterPro" id="IPR056882">
    <property type="entry name" value="MOM1_dom"/>
</dbReference>
<dbReference type="InterPro" id="IPR027417">
    <property type="entry name" value="P-loop_NTPase"/>
</dbReference>
<keyword evidence="7" id="KW-0378">Hydrolase</keyword>
<keyword evidence="5" id="KW-0547">Nucleotide-binding</keyword>
<feature type="compositionally biased region" description="Low complexity" evidence="13">
    <location>
        <begin position="86"/>
        <end position="96"/>
    </location>
</feature>
<evidence type="ECO:0000259" key="16">
    <source>
        <dbReference type="PROSITE" id="PS51194"/>
    </source>
</evidence>
<feature type="region of interest" description="Disordered" evidence="13">
    <location>
        <begin position="2097"/>
        <end position="2150"/>
    </location>
</feature>
<keyword evidence="4" id="KW-0677">Repeat</keyword>
<evidence type="ECO:0000256" key="7">
    <source>
        <dbReference type="ARBA" id="ARBA00022801"/>
    </source>
</evidence>
<dbReference type="Gene3D" id="2.40.50.40">
    <property type="match status" value="1"/>
</dbReference>
<dbReference type="GO" id="GO:0042393">
    <property type="term" value="F:histone binding"/>
    <property type="evidence" value="ECO:0007669"/>
    <property type="project" value="TreeGrafter"/>
</dbReference>
<feature type="region of interest" description="Disordered" evidence="13">
    <location>
        <begin position="2534"/>
        <end position="2571"/>
    </location>
</feature>
<dbReference type="CDD" id="cd18793">
    <property type="entry name" value="SF2_C_SNF"/>
    <property type="match status" value="1"/>
</dbReference>
<evidence type="ECO:0000256" key="9">
    <source>
        <dbReference type="ARBA" id="ARBA00022840"/>
    </source>
</evidence>
<evidence type="ECO:0000256" key="13">
    <source>
        <dbReference type="SAM" id="MobiDB-lite"/>
    </source>
</evidence>
<keyword evidence="9" id="KW-0067">ATP-binding</keyword>
<evidence type="ECO:0000256" key="3">
    <source>
        <dbReference type="ARBA" id="ARBA00022723"/>
    </source>
</evidence>
<feature type="compositionally biased region" description="Acidic residues" evidence="13">
    <location>
        <begin position="24"/>
        <end position="36"/>
    </location>
</feature>
<keyword evidence="3" id="KW-0479">Metal-binding</keyword>
<dbReference type="Gene3D" id="3.40.50.300">
    <property type="entry name" value="P-loop containing nucleotide triphosphate hydrolases"/>
    <property type="match status" value="1"/>
</dbReference>
<evidence type="ECO:0000256" key="2">
    <source>
        <dbReference type="ARBA" id="ARBA00022528"/>
    </source>
</evidence>
<dbReference type="SMART" id="SM00249">
    <property type="entry name" value="PHD"/>
    <property type="match status" value="1"/>
</dbReference>
<reference evidence="17" key="1">
    <citation type="submission" date="2021-08" db="EMBL/GenBank/DDBJ databases">
        <title>WGS assembly of Ceratopteris richardii.</title>
        <authorList>
            <person name="Marchant D.B."/>
            <person name="Chen G."/>
            <person name="Jenkins J."/>
            <person name="Shu S."/>
            <person name="Leebens-Mack J."/>
            <person name="Grimwood J."/>
            <person name="Schmutz J."/>
            <person name="Soltis P."/>
            <person name="Soltis D."/>
            <person name="Chen Z.-H."/>
        </authorList>
    </citation>
    <scope>NUCLEOTIDE SEQUENCE</scope>
    <source>
        <strain evidence="17">Whitten #5841</strain>
        <tissue evidence="17">Leaf</tissue>
    </source>
</reference>
<feature type="region of interest" description="Disordered" evidence="13">
    <location>
        <begin position="1805"/>
        <end position="1831"/>
    </location>
</feature>
<feature type="compositionally biased region" description="Low complexity" evidence="13">
    <location>
        <begin position="2101"/>
        <end position="2132"/>
    </location>
</feature>
<dbReference type="PROSITE" id="PS01359">
    <property type="entry name" value="ZF_PHD_1"/>
    <property type="match status" value="1"/>
</dbReference>
<dbReference type="GO" id="GO:0016887">
    <property type="term" value="F:ATP hydrolysis activity"/>
    <property type="evidence" value="ECO:0007669"/>
    <property type="project" value="TreeGrafter"/>
</dbReference>
<dbReference type="GO" id="GO:0003682">
    <property type="term" value="F:chromatin binding"/>
    <property type="evidence" value="ECO:0007669"/>
    <property type="project" value="TreeGrafter"/>
</dbReference>
<feature type="region of interest" description="Disordered" evidence="13">
    <location>
        <begin position="321"/>
        <end position="342"/>
    </location>
</feature>
<feature type="region of interest" description="Disordered" evidence="13">
    <location>
        <begin position="153"/>
        <end position="179"/>
    </location>
</feature>
<dbReference type="InterPro" id="IPR014001">
    <property type="entry name" value="Helicase_ATP-bd"/>
</dbReference>
<evidence type="ECO:0000256" key="1">
    <source>
        <dbReference type="ARBA" id="ARBA00004123"/>
    </source>
</evidence>
<dbReference type="PROSITE" id="PS51192">
    <property type="entry name" value="HELICASE_ATP_BIND_1"/>
    <property type="match status" value="1"/>
</dbReference>
<keyword evidence="12" id="KW-0175">Coiled coil</keyword>
<dbReference type="EMBL" id="CM035412">
    <property type="protein sequence ID" value="KAH7433727.1"/>
    <property type="molecule type" value="Genomic_DNA"/>
</dbReference>
<evidence type="ECO:0000256" key="4">
    <source>
        <dbReference type="ARBA" id="ARBA00022737"/>
    </source>
</evidence>
<feature type="region of interest" description="Disordered" evidence="13">
    <location>
        <begin position="2382"/>
        <end position="2430"/>
    </location>
</feature>
<feature type="compositionally biased region" description="Polar residues" evidence="13">
    <location>
        <begin position="2534"/>
        <end position="2550"/>
    </location>
</feature>
<comment type="subcellular location">
    <subcellularLocation>
        <location evidence="1">Nucleus</location>
    </subcellularLocation>
</comment>
<feature type="compositionally biased region" description="Basic and acidic residues" evidence="13">
    <location>
        <begin position="429"/>
        <end position="447"/>
    </location>
</feature>
<evidence type="ECO:0000256" key="5">
    <source>
        <dbReference type="ARBA" id="ARBA00022741"/>
    </source>
</evidence>
<evidence type="ECO:0000256" key="12">
    <source>
        <dbReference type="SAM" id="Coils"/>
    </source>
</evidence>
<feature type="region of interest" description="Disordered" evidence="13">
    <location>
        <begin position="2175"/>
        <end position="2234"/>
    </location>
</feature>
<feature type="region of interest" description="Disordered" evidence="13">
    <location>
        <begin position="2603"/>
        <end position="2642"/>
    </location>
</feature>
<keyword evidence="2" id="KW-0934">Plastid</keyword>
<dbReference type="Gene3D" id="6.10.250.1310">
    <property type="match status" value="1"/>
</dbReference>
<feature type="compositionally biased region" description="Polar residues" evidence="13">
    <location>
        <begin position="2054"/>
        <end position="2063"/>
    </location>
</feature>
<keyword evidence="2" id="KW-0150">Chloroplast</keyword>
<dbReference type="PANTHER" id="PTHR45623:SF13">
    <property type="entry name" value="HELICASE PROTEIN MOM1"/>
    <property type="match status" value="1"/>
</dbReference>
<dbReference type="Pfam" id="PF00176">
    <property type="entry name" value="SNF2-rel_dom"/>
    <property type="match status" value="1"/>
</dbReference>
<dbReference type="GO" id="GO:0003677">
    <property type="term" value="F:DNA binding"/>
    <property type="evidence" value="ECO:0007669"/>
    <property type="project" value="TreeGrafter"/>
</dbReference>
<accession>A0A8T2UCP2</accession>
<feature type="compositionally biased region" description="Basic and acidic residues" evidence="13">
    <location>
        <begin position="1722"/>
        <end position="1746"/>
    </location>
</feature>
<feature type="region of interest" description="Disordered" evidence="13">
    <location>
        <begin position="1512"/>
        <end position="1531"/>
    </location>
</feature>
<dbReference type="InterPro" id="IPR016197">
    <property type="entry name" value="Chromo-like_dom_sf"/>
</dbReference>
<comment type="caution">
    <text evidence="17">The sequence shown here is derived from an EMBL/GenBank/DDBJ whole genome shotgun (WGS) entry which is preliminary data.</text>
</comment>